<keyword evidence="1" id="KW-0808">Transferase</keyword>
<dbReference type="Gene3D" id="3.30.450.40">
    <property type="match status" value="1"/>
</dbReference>
<evidence type="ECO:0000313" key="6">
    <source>
        <dbReference type="EMBL" id="MBA4609073.1"/>
    </source>
</evidence>
<comment type="caution">
    <text evidence="6">The sequence shown here is derived from an EMBL/GenBank/DDBJ whole genome shotgun (WGS) entry which is preliminary data.</text>
</comment>
<dbReference type="InterPro" id="IPR011006">
    <property type="entry name" value="CheY-like_superfamily"/>
</dbReference>
<evidence type="ECO:0000256" key="4">
    <source>
        <dbReference type="ARBA" id="ARBA00023163"/>
    </source>
</evidence>
<reference evidence="6 7" key="1">
    <citation type="submission" date="2020-07" db="EMBL/GenBank/DDBJ databases">
        <title>Draft genome and description of Aeromicrobium phoceense strain Marseille-Q0843 isolated from healthy skin swab.</title>
        <authorList>
            <person name="Boxberger M."/>
            <person name="La Scola B."/>
        </authorList>
    </citation>
    <scope>NUCLEOTIDE SEQUENCE [LARGE SCALE GENOMIC DNA]</scope>
    <source>
        <strain evidence="6 7">Marseille-Q0843</strain>
    </source>
</reference>
<dbReference type="Pfam" id="PF01590">
    <property type="entry name" value="GAF"/>
    <property type="match status" value="1"/>
</dbReference>
<dbReference type="Pfam" id="PF03861">
    <property type="entry name" value="ANTAR"/>
    <property type="match status" value="1"/>
</dbReference>
<feature type="domain" description="ANTAR" evidence="5">
    <location>
        <begin position="165"/>
        <end position="226"/>
    </location>
</feature>
<dbReference type="InterPro" id="IPR012074">
    <property type="entry name" value="GAF_ANTAR"/>
</dbReference>
<keyword evidence="4" id="KW-0804">Transcription</keyword>
<proteinExistence type="predicted"/>
<accession>A0A838XQ13</accession>
<evidence type="ECO:0000313" key="7">
    <source>
        <dbReference type="Proteomes" id="UP000550354"/>
    </source>
</evidence>
<dbReference type="AlphaFoldDB" id="A0A838XQ13"/>
<evidence type="ECO:0000256" key="1">
    <source>
        <dbReference type="ARBA" id="ARBA00022679"/>
    </source>
</evidence>
<dbReference type="EMBL" id="JACEOG010000001">
    <property type="protein sequence ID" value="MBA4609073.1"/>
    <property type="molecule type" value="Genomic_DNA"/>
</dbReference>
<evidence type="ECO:0000256" key="2">
    <source>
        <dbReference type="ARBA" id="ARBA00022777"/>
    </source>
</evidence>
<dbReference type="InterPro" id="IPR036388">
    <property type="entry name" value="WH-like_DNA-bd_sf"/>
</dbReference>
<dbReference type="RefSeq" id="WP_181755801.1">
    <property type="nucleotide sequence ID" value="NZ_JACEOG010000001.1"/>
</dbReference>
<keyword evidence="3" id="KW-0805">Transcription regulation</keyword>
<dbReference type="InterPro" id="IPR029016">
    <property type="entry name" value="GAF-like_dom_sf"/>
</dbReference>
<dbReference type="PROSITE" id="PS50921">
    <property type="entry name" value="ANTAR"/>
    <property type="match status" value="1"/>
</dbReference>
<organism evidence="6 7">
    <name type="scientific">Aeromicrobium phoceense</name>
    <dbReference type="NCBI Taxonomy" id="2754045"/>
    <lineage>
        <taxon>Bacteria</taxon>
        <taxon>Bacillati</taxon>
        <taxon>Actinomycetota</taxon>
        <taxon>Actinomycetes</taxon>
        <taxon>Propionibacteriales</taxon>
        <taxon>Nocardioidaceae</taxon>
        <taxon>Aeromicrobium</taxon>
    </lineage>
</organism>
<evidence type="ECO:0000256" key="3">
    <source>
        <dbReference type="ARBA" id="ARBA00023015"/>
    </source>
</evidence>
<dbReference type="InterPro" id="IPR003018">
    <property type="entry name" value="GAF"/>
</dbReference>
<gene>
    <name evidence="6" type="ORF">H1W00_11345</name>
</gene>
<dbReference type="SMART" id="SM01012">
    <property type="entry name" value="ANTAR"/>
    <property type="match status" value="1"/>
</dbReference>
<dbReference type="Proteomes" id="UP000550354">
    <property type="component" value="Unassembled WGS sequence"/>
</dbReference>
<keyword evidence="7" id="KW-1185">Reference proteome</keyword>
<name>A0A838XQ13_9ACTN</name>
<sequence>MDTSGAAHALARVSAELTDVHNVAGGLVVLLRSCGTFLDTQATGLLIENARGELELLSSSTHGAAELEVLQAQLDEGPCIDAHASGEAVQAAGLEECQRRWPAFGQALEKGGYGSVHASPVRWQGSVIGAMGAFRRSDRAFGDDEQVFSQAFADLAAVMIVSLDEVSGADLRARLDETLASRISIEQAKGVLAERQGLSMEDAYERLLDGAAEAGRPLTEWAGAIIADAQGRS</sequence>
<keyword evidence="2" id="KW-0418">Kinase</keyword>
<dbReference type="Gene3D" id="1.10.10.10">
    <property type="entry name" value="Winged helix-like DNA-binding domain superfamily/Winged helix DNA-binding domain"/>
    <property type="match status" value="1"/>
</dbReference>
<dbReference type="GO" id="GO:0016301">
    <property type="term" value="F:kinase activity"/>
    <property type="evidence" value="ECO:0007669"/>
    <property type="project" value="UniProtKB-KW"/>
</dbReference>
<dbReference type="SUPFAM" id="SSF55781">
    <property type="entry name" value="GAF domain-like"/>
    <property type="match status" value="1"/>
</dbReference>
<protein>
    <submittedName>
        <fullName evidence="6">GAF and ANTAR domain-containing protein</fullName>
    </submittedName>
</protein>
<dbReference type="GO" id="GO:0003723">
    <property type="term" value="F:RNA binding"/>
    <property type="evidence" value="ECO:0007669"/>
    <property type="project" value="InterPro"/>
</dbReference>
<evidence type="ECO:0000259" key="5">
    <source>
        <dbReference type="PROSITE" id="PS50921"/>
    </source>
</evidence>
<dbReference type="InterPro" id="IPR005561">
    <property type="entry name" value="ANTAR"/>
</dbReference>
<dbReference type="PIRSF" id="PIRSF036625">
    <property type="entry name" value="GAF_ANTAR"/>
    <property type="match status" value="1"/>
</dbReference>
<dbReference type="SUPFAM" id="SSF52172">
    <property type="entry name" value="CheY-like"/>
    <property type="match status" value="1"/>
</dbReference>